<dbReference type="InterPro" id="IPR004843">
    <property type="entry name" value="Calcineurin-like_PHP"/>
</dbReference>
<dbReference type="EMBL" id="BMHH01000018">
    <property type="protein sequence ID" value="GGB05153.1"/>
    <property type="molecule type" value="Genomic_DNA"/>
</dbReference>
<dbReference type="PANTHER" id="PTHR42988:SF2">
    <property type="entry name" value="CYCLIC NUCLEOTIDE PHOSPHODIESTERASE CBUA0032-RELATED"/>
    <property type="match status" value="1"/>
</dbReference>
<protein>
    <submittedName>
        <fullName evidence="6">Metallophosphatase</fullName>
    </submittedName>
</protein>
<dbReference type="CDD" id="cd00838">
    <property type="entry name" value="MPP_superfamily"/>
    <property type="match status" value="1"/>
</dbReference>
<proteinExistence type="inferred from homology"/>
<dbReference type="Gene3D" id="3.60.21.10">
    <property type="match status" value="1"/>
</dbReference>
<dbReference type="GO" id="GO:0046872">
    <property type="term" value="F:metal ion binding"/>
    <property type="evidence" value="ECO:0007669"/>
    <property type="project" value="UniProtKB-KW"/>
</dbReference>
<evidence type="ECO:0000256" key="2">
    <source>
        <dbReference type="ARBA" id="ARBA00022801"/>
    </source>
</evidence>
<dbReference type="InterPro" id="IPR050884">
    <property type="entry name" value="CNP_phosphodiesterase-III"/>
</dbReference>
<sequence length="311" mass="34073">MFKLAHISDIHLSPLPGVTYRELMSKRITGYVNWIRHRRGTMTGDALGNLTLAMHAEKPDHIAVTGDLVNLALDLEIEAARLWLETLGDPANVSLVPGNHDAYVPGALDKACRAWEPWMRGDGVDNQGDRVEFPYMRAREGVALIGVSSARATAPFLASGDFSRRQAVRLAEMLDEAGKRGLFRVVMIHHPPVRGAARAHKRLFGIGRFQKVIRQHGAELILHGHTHRATRYEIDGPSGPVPVICVPSASQGFGASRPAARFNLFNIGKKNGAWICHWTERGIVDASGKIVTIGEHELRVGAPLHLSADRG</sequence>
<dbReference type="InterPro" id="IPR029052">
    <property type="entry name" value="Metallo-depent_PP-like"/>
</dbReference>
<comment type="caution">
    <text evidence="6">The sequence shown here is derived from an EMBL/GenBank/DDBJ whole genome shotgun (WGS) entry which is preliminary data.</text>
</comment>
<organism evidence="6 7">
    <name type="scientific">Brucella endophytica</name>
    <dbReference type="NCBI Taxonomy" id="1963359"/>
    <lineage>
        <taxon>Bacteria</taxon>
        <taxon>Pseudomonadati</taxon>
        <taxon>Pseudomonadota</taxon>
        <taxon>Alphaproteobacteria</taxon>
        <taxon>Hyphomicrobiales</taxon>
        <taxon>Brucellaceae</taxon>
        <taxon>Brucella/Ochrobactrum group</taxon>
        <taxon>Brucella</taxon>
    </lineage>
</organism>
<dbReference type="AlphaFoldDB" id="A0A916SKW6"/>
<keyword evidence="7" id="KW-1185">Reference proteome</keyword>
<evidence type="ECO:0000259" key="5">
    <source>
        <dbReference type="Pfam" id="PF00149"/>
    </source>
</evidence>
<evidence type="ECO:0000313" key="6">
    <source>
        <dbReference type="EMBL" id="GGB05153.1"/>
    </source>
</evidence>
<dbReference type="Pfam" id="PF00149">
    <property type="entry name" value="Metallophos"/>
    <property type="match status" value="1"/>
</dbReference>
<feature type="domain" description="Calcineurin-like phosphoesterase" evidence="5">
    <location>
        <begin position="3"/>
        <end position="228"/>
    </location>
</feature>
<reference evidence="6" key="2">
    <citation type="submission" date="2020-09" db="EMBL/GenBank/DDBJ databases">
        <authorList>
            <person name="Sun Q."/>
            <person name="Zhou Y."/>
        </authorList>
    </citation>
    <scope>NUCLEOTIDE SEQUENCE</scope>
    <source>
        <strain evidence="6">CGMCC 1.15082</strain>
    </source>
</reference>
<evidence type="ECO:0000313" key="7">
    <source>
        <dbReference type="Proteomes" id="UP000646478"/>
    </source>
</evidence>
<comment type="similarity">
    <text evidence="4">Belongs to the cyclic nucleotide phosphodiesterase class-III family.</text>
</comment>
<dbReference type="RefSeq" id="WP_188825636.1">
    <property type="nucleotide sequence ID" value="NZ_BMHH01000018.1"/>
</dbReference>
<evidence type="ECO:0000256" key="3">
    <source>
        <dbReference type="ARBA" id="ARBA00023004"/>
    </source>
</evidence>
<accession>A0A916SKW6</accession>
<gene>
    <name evidence="6" type="ORF">GCM10011491_36620</name>
</gene>
<reference evidence="6" key="1">
    <citation type="journal article" date="2014" name="Int. J. Syst. Evol. Microbiol.">
        <title>Complete genome sequence of Corynebacterium casei LMG S-19264T (=DSM 44701T), isolated from a smear-ripened cheese.</title>
        <authorList>
            <consortium name="US DOE Joint Genome Institute (JGI-PGF)"/>
            <person name="Walter F."/>
            <person name="Albersmeier A."/>
            <person name="Kalinowski J."/>
            <person name="Ruckert C."/>
        </authorList>
    </citation>
    <scope>NUCLEOTIDE SEQUENCE</scope>
    <source>
        <strain evidence="6">CGMCC 1.15082</strain>
    </source>
</reference>
<keyword evidence="1" id="KW-0479">Metal-binding</keyword>
<keyword evidence="2" id="KW-0378">Hydrolase</keyword>
<evidence type="ECO:0000256" key="1">
    <source>
        <dbReference type="ARBA" id="ARBA00022723"/>
    </source>
</evidence>
<dbReference type="SUPFAM" id="SSF56300">
    <property type="entry name" value="Metallo-dependent phosphatases"/>
    <property type="match status" value="1"/>
</dbReference>
<evidence type="ECO:0000256" key="4">
    <source>
        <dbReference type="ARBA" id="ARBA00025742"/>
    </source>
</evidence>
<dbReference type="GO" id="GO:0016787">
    <property type="term" value="F:hydrolase activity"/>
    <property type="evidence" value="ECO:0007669"/>
    <property type="project" value="UniProtKB-KW"/>
</dbReference>
<dbReference type="Proteomes" id="UP000646478">
    <property type="component" value="Unassembled WGS sequence"/>
</dbReference>
<dbReference type="PANTHER" id="PTHR42988">
    <property type="entry name" value="PHOSPHOHYDROLASE"/>
    <property type="match status" value="1"/>
</dbReference>
<keyword evidence="3" id="KW-0408">Iron</keyword>
<name>A0A916SKW6_9HYPH</name>